<name>A0A109JMV3_9HYPH</name>
<comment type="caution">
    <text evidence="2">The sequence shown here is derived from an EMBL/GenBank/DDBJ whole genome shotgun (WGS) entry which is preliminary data.</text>
</comment>
<accession>A0A109JMV3</accession>
<evidence type="ECO:0000313" key="3">
    <source>
        <dbReference type="Proteomes" id="UP000068164"/>
    </source>
</evidence>
<feature type="transmembrane region" description="Helical" evidence="1">
    <location>
        <begin position="21"/>
        <end position="39"/>
    </location>
</feature>
<dbReference type="RefSeq" id="WP_007539535.1">
    <property type="nucleotide sequence ID" value="NZ_LNCD01000075.1"/>
</dbReference>
<keyword evidence="1" id="KW-0812">Transmembrane</keyword>
<dbReference type="AlphaFoldDB" id="A0A109JMV3"/>
<keyword evidence="3" id="KW-1185">Reference proteome</keyword>
<evidence type="ECO:0000256" key="1">
    <source>
        <dbReference type="SAM" id="Phobius"/>
    </source>
</evidence>
<reference evidence="2 3" key="1">
    <citation type="submission" date="2015-11" db="EMBL/GenBank/DDBJ databases">
        <title>Draft Genome Sequence of the Strain BR 10423 (Rhizobium sp.) isolated from nodules of Mimosa pudica.</title>
        <authorList>
            <person name="Barauna A.C."/>
            <person name="Zilli J.E."/>
            <person name="Simoes-Araujo J.L."/>
            <person name="Reis V.M."/>
            <person name="James E.K."/>
            <person name="Reis F.B.Jr."/>
            <person name="Rouws L.F."/>
            <person name="Passos S.R."/>
            <person name="Gois S.R."/>
        </authorList>
    </citation>
    <scope>NUCLEOTIDE SEQUENCE [LARGE SCALE GENOMIC DNA]</scope>
    <source>
        <strain evidence="2 3">BR10423</strain>
    </source>
</reference>
<keyword evidence="1" id="KW-1133">Transmembrane helix</keyword>
<sequence length="99" mass="10824">MGAAIVIQYVGESFGSEKGDLISMIGNWVFSAFAIILLIRMLSAPLILHFGSASDDSHGSARFADKREIAPLVRSRRGLLIGRDLRTQQLLRSDEAAHL</sequence>
<organism evidence="2 3">
    <name type="scientific">Rhizobium altiplani</name>
    <dbReference type="NCBI Taxonomy" id="1864509"/>
    <lineage>
        <taxon>Bacteria</taxon>
        <taxon>Pseudomonadati</taxon>
        <taxon>Pseudomonadota</taxon>
        <taxon>Alphaproteobacteria</taxon>
        <taxon>Hyphomicrobiales</taxon>
        <taxon>Rhizobiaceae</taxon>
        <taxon>Rhizobium/Agrobacterium group</taxon>
        <taxon>Rhizobium</taxon>
    </lineage>
</organism>
<protein>
    <submittedName>
        <fullName evidence="2">Uncharacterized protein</fullName>
    </submittedName>
</protein>
<dbReference type="EMBL" id="LNCD01000075">
    <property type="protein sequence ID" value="KWV52013.1"/>
    <property type="molecule type" value="Genomic_DNA"/>
</dbReference>
<dbReference type="Proteomes" id="UP000068164">
    <property type="component" value="Unassembled WGS sequence"/>
</dbReference>
<gene>
    <name evidence="2" type="ORF">AS026_05450</name>
</gene>
<proteinExistence type="predicted"/>
<evidence type="ECO:0000313" key="2">
    <source>
        <dbReference type="EMBL" id="KWV52013.1"/>
    </source>
</evidence>
<keyword evidence="1" id="KW-0472">Membrane</keyword>